<dbReference type="EMBL" id="JARKHS020036587">
    <property type="protein sequence ID" value="KAK8755823.1"/>
    <property type="molecule type" value="Genomic_DNA"/>
</dbReference>
<gene>
    <name evidence="2" type="ORF">V5799_001482</name>
</gene>
<feature type="compositionally biased region" description="Basic and acidic residues" evidence="1">
    <location>
        <begin position="1"/>
        <end position="15"/>
    </location>
</feature>
<keyword evidence="3" id="KW-1185">Reference proteome</keyword>
<accession>A0AAQ4D033</accession>
<evidence type="ECO:0000313" key="2">
    <source>
        <dbReference type="EMBL" id="KAK8755823.1"/>
    </source>
</evidence>
<comment type="caution">
    <text evidence="2">The sequence shown here is derived from an EMBL/GenBank/DDBJ whole genome shotgun (WGS) entry which is preliminary data.</text>
</comment>
<name>A0AAQ4D033_AMBAM</name>
<dbReference type="AlphaFoldDB" id="A0AAQ4D033"/>
<proteinExistence type="predicted"/>
<reference evidence="2 3" key="1">
    <citation type="journal article" date="2023" name="Arcadia Sci">
        <title>De novo assembly of a long-read Amblyomma americanum tick genome.</title>
        <authorList>
            <person name="Chou S."/>
            <person name="Poskanzer K.E."/>
            <person name="Rollins M."/>
            <person name="Thuy-Boun P.S."/>
        </authorList>
    </citation>
    <scope>NUCLEOTIDE SEQUENCE [LARGE SCALE GENOMIC DNA]</scope>
    <source>
        <strain evidence="2">F_SG_1</strain>
        <tissue evidence="2">Salivary glands</tissue>
    </source>
</reference>
<evidence type="ECO:0000313" key="3">
    <source>
        <dbReference type="Proteomes" id="UP001321473"/>
    </source>
</evidence>
<feature type="region of interest" description="Disordered" evidence="1">
    <location>
        <begin position="1"/>
        <end position="21"/>
    </location>
</feature>
<dbReference type="Proteomes" id="UP001321473">
    <property type="component" value="Unassembled WGS sequence"/>
</dbReference>
<organism evidence="2 3">
    <name type="scientific">Amblyomma americanum</name>
    <name type="common">Lone star tick</name>
    <dbReference type="NCBI Taxonomy" id="6943"/>
    <lineage>
        <taxon>Eukaryota</taxon>
        <taxon>Metazoa</taxon>
        <taxon>Ecdysozoa</taxon>
        <taxon>Arthropoda</taxon>
        <taxon>Chelicerata</taxon>
        <taxon>Arachnida</taxon>
        <taxon>Acari</taxon>
        <taxon>Parasitiformes</taxon>
        <taxon>Ixodida</taxon>
        <taxon>Ixodoidea</taxon>
        <taxon>Ixodidae</taxon>
        <taxon>Amblyomminae</taxon>
        <taxon>Amblyomma</taxon>
    </lineage>
</organism>
<protein>
    <submittedName>
        <fullName evidence="2">Uncharacterized protein</fullName>
    </submittedName>
</protein>
<sequence>MFRPNEYHGDADFPDGRPGITEQRGRRLERMRSGYATWWCLQTTANLGLPSSRCNSAGVFHLCCVCETP</sequence>
<evidence type="ECO:0000256" key="1">
    <source>
        <dbReference type="SAM" id="MobiDB-lite"/>
    </source>
</evidence>